<dbReference type="PANTHER" id="PTHR43775">
    <property type="entry name" value="FATTY ACID SYNTHASE"/>
    <property type="match status" value="1"/>
</dbReference>
<dbReference type="InterPro" id="IPR057326">
    <property type="entry name" value="KR_dom"/>
</dbReference>
<dbReference type="InterPro" id="IPR014030">
    <property type="entry name" value="Ketoacyl_synth_N"/>
</dbReference>
<proteinExistence type="predicted"/>
<dbReference type="Gene3D" id="3.30.70.3290">
    <property type="match status" value="2"/>
</dbReference>
<accession>A0ABY7ZWQ9</accession>
<evidence type="ECO:0000256" key="1">
    <source>
        <dbReference type="ARBA" id="ARBA00022450"/>
    </source>
</evidence>
<dbReference type="InterPro" id="IPR045851">
    <property type="entry name" value="AMP-bd_C_sf"/>
</dbReference>
<name>A0ABY7ZWQ9_9ACTN</name>
<reference evidence="11 12" key="1">
    <citation type="submission" date="2023-02" db="EMBL/GenBank/DDBJ databases">
        <authorList>
            <person name="Mo P."/>
        </authorList>
    </citation>
    <scope>NUCLEOTIDE SEQUENCE [LARGE SCALE GENOMIC DNA]</scope>
    <source>
        <strain evidence="11 12">HUAS 3</strain>
    </source>
</reference>
<dbReference type="InterPro" id="IPR018201">
    <property type="entry name" value="Ketoacyl_synth_AS"/>
</dbReference>
<evidence type="ECO:0000256" key="2">
    <source>
        <dbReference type="ARBA" id="ARBA00022553"/>
    </source>
</evidence>
<gene>
    <name evidence="11" type="ORF">PVK37_09185</name>
</gene>
<dbReference type="NCBIfam" id="NF045894">
    <property type="entry name" value="PKS_plus_SDR"/>
    <property type="match status" value="1"/>
</dbReference>
<dbReference type="Pfam" id="PF00550">
    <property type="entry name" value="PP-binding"/>
    <property type="match status" value="3"/>
</dbReference>
<dbReference type="Gene3D" id="1.10.1200.10">
    <property type="entry name" value="ACP-like"/>
    <property type="match status" value="3"/>
</dbReference>
<feature type="region of interest" description="C-terminal hotdog fold" evidence="6">
    <location>
        <begin position="3670"/>
        <end position="3808"/>
    </location>
</feature>
<dbReference type="InterPro" id="IPR042099">
    <property type="entry name" value="ANL_N_sf"/>
</dbReference>
<dbReference type="InterPro" id="IPR009081">
    <property type="entry name" value="PP-bd_ACP"/>
</dbReference>
<dbReference type="InterPro" id="IPR020845">
    <property type="entry name" value="AMP-binding_CS"/>
</dbReference>
<dbReference type="InterPro" id="IPR041618">
    <property type="entry name" value="PKS_DE"/>
</dbReference>
<dbReference type="Pfam" id="PF16197">
    <property type="entry name" value="KAsynt_C_assoc"/>
    <property type="match status" value="2"/>
</dbReference>
<dbReference type="Pfam" id="PF02801">
    <property type="entry name" value="Ketoacyl-synt_C"/>
    <property type="match status" value="2"/>
</dbReference>
<evidence type="ECO:0000259" key="8">
    <source>
        <dbReference type="PROSITE" id="PS50075"/>
    </source>
</evidence>
<dbReference type="CDD" id="cd08952">
    <property type="entry name" value="KR_1_SDR_x"/>
    <property type="match status" value="1"/>
</dbReference>
<dbReference type="InterPro" id="IPR016035">
    <property type="entry name" value="Acyl_Trfase/lysoPLipase"/>
</dbReference>
<dbReference type="SMART" id="SM00822">
    <property type="entry name" value="PKS_KR"/>
    <property type="match status" value="3"/>
</dbReference>
<feature type="region of interest" description="N-terminal hotdog fold" evidence="6">
    <location>
        <begin position="3532"/>
        <end position="3657"/>
    </location>
</feature>
<dbReference type="SMART" id="SM00826">
    <property type="entry name" value="PKS_DH"/>
    <property type="match status" value="1"/>
</dbReference>
<evidence type="ECO:0000259" key="10">
    <source>
        <dbReference type="PROSITE" id="PS52019"/>
    </source>
</evidence>
<evidence type="ECO:0000256" key="4">
    <source>
        <dbReference type="ARBA" id="ARBA00022737"/>
    </source>
</evidence>
<dbReference type="PROSITE" id="PS00455">
    <property type="entry name" value="AMP_BINDING"/>
    <property type="match status" value="1"/>
</dbReference>
<dbReference type="InterPro" id="IPR001227">
    <property type="entry name" value="Ac_transferase_dom_sf"/>
</dbReference>
<organism evidence="11 12">
    <name type="scientific">Micromonospora cathayae</name>
    <dbReference type="NCBI Taxonomy" id="3028804"/>
    <lineage>
        <taxon>Bacteria</taxon>
        <taxon>Bacillati</taxon>
        <taxon>Actinomycetota</taxon>
        <taxon>Actinomycetes</taxon>
        <taxon>Micromonosporales</taxon>
        <taxon>Micromonosporaceae</taxon>
        <taxon>Micromonospora</taxon>
    </lineage>
</organism>
<dbReference type="InterPro" id="IPR020806">
    <property type="entry name" value="PKS_PP-bd"/>
</dbReference>
<dbReference type="InterPro" id="IPR049900">
    <property type="entry name" value="PKS_mFAS_DH"/>
</dbReference>
<dbReference type="InterPro" id="IPR036291">
    <property type="entry name" value="NAD(P)-bd_dom_sf"/>
</dbReference>
<feature type="domain" description="PKS/mFAS DH" evidence="10">
    <location>
        <begin position="3532"/>
        <end position="3808"/>
    </location>
</feature>
<feature type="domain" description="Ketosynthase family 3 (KS3)" evidence="9">
    <location>
        <begin position="2635"/>
        <end position="3059"/>
    </location>
</feature>
<dbReference type="SMART" id="SM01294">
    <property type="entry name" value="PKS_PP_betabranch"/>
    <property type="match status" value="2"/>
</dbReference>
<dbReference type="PROSITE" id="PS00606">
    <property type="entry name" value="KS3_1"/>
    <property type="match status" value="2"/>
</dbReference>
<dbReference type="SUPFAM" id="SSF53901">
    <property type="entry name" value="Thiolase-like"/>
    <property type="match status" value="2"/>
</dbReference>
<protein>
    <submittedName>
        <fullName evidence="11">SDR family NAD(P)-dependent oxidoreductase</fullName>
    </submittedName>
</protein>
<dbReference type="Gene3D" id="3.40.50.720">
    <property type="entry name" value="NAD(P)-binding Rossmann-like Domain"/>
    <property type="match status" value="3"/>
</dbReference>
<keyword evidence="12" id="KW-1185">Reference proteome</keyword>
<evidence type="ECO:0000313" key="12">
    <source>
        <dbReference type="Proteomes" id="UP001219605"/>
    </source>
</evidence>
<dbReference type="InterPro" id="IPR055123">
    <property type="entry name" value="SpnB-like_Rossmann"/>
</dbReference>
<dbReference type="Pfam" id="PF18369">
    <property type="entry name" value="PKS_DE"/>
    <property type="match status" value="1"/>
</dbReference>
<dbReference type="PANTHER" id="PTHR43775:SF51">
    <property type="entry name" value="INACTIVE PHENOLPHTHIOCEROL SYNTHESIS POLYKETIDE SYNTHASE TYPE I PKS1-RELATED"/>
    <property type="match status" value="1"/>
</dbReference>
<dbReference type="InterPro" id="IPR020807">
    <property type="entry name" value="PKS_DH"/>
</dbReference>
<dbReference type="InterPro" id="IPR014031">
    <property type="entry name" value="Ketoacyl_synth_C"/>
</dbReference>
<dbReference type="SUPFAM" id="SSF56801">
    <property type="entry name" value="Acetyl-CoA synthetase-like"/>
    <property type="match status" value="1"/>
</dbReference>
<dbReference type="Pfam" id="PF08659">
    <property type="entry name" value="KR"/>
    <property type="match status" value="3"/>
</dbReference>
<dbReference type="PROSITE" id="PS50075">
    <property type="entry name" value="CARRIER"/>
    <property type="match status" value="3"/>
</dbReference>
<dbReference type="Gene3D" id="3.40.50.12780">
    <property type="entry name" value="N-terminal domain of ligase-like"/>
    <property type="match status" value="1"/>
</dbReference>
<dbReference type="InterPro" id="IPR020841">
    <property type="entry name" value="PKS_Beta-ketoAc_synthase_dom"/>
</dbReference>
<dbReference type="InterPro" id="IPR032821">
    <property type="entry name" value="PKS_assoc"/>
</dbReference>
<feature type="active site" description="Proton donor; for dehydratase activity" evidence="6">
    <location>
        <position position="3729"/>
    </location>
</feature>
<dbReference type="InterPro" id="IPR016036">
    <property type="entry name" value="Malonyl_transacylase_ACP-bd"/>
</dbReference>
<sequence length="4396" mass="460222">MLRIELIRPLPEILAGHAEVRGARIAFSDARRAVTYAELETRTRCLAGHLAELRVQPGDRAAIYLGNCVEMVESYLAITRADAVGVPLNPHSTDTELEYFLADSGARVVITDPAHADQVRRVVAGAQYPRIVVTGHRELPAWAVPFETLATTRPDEPARDGLGLDEVAWMLYTSGTTGRPKGVLSTQRNGLWSVAACYVPVPELSPEDRVLWPLPLFHSLSHIACVLAVTAVGASARITDGYSADEILSILRTESPTFLAGVPTMYHHLVQAAQQHGLDTPNLRVALVGGAVTTAALRAAFEETFGVPLLDAYGSTETSGSITVNWPNGARVEGSCGLPVPGLNVRLVDPDTGLDVPTGTEGEVWVSGPSVMVGYHNRPEETEAALRDGWYRTGDLARRDDAGYFTISGRIKDLIIRGGENIHPGEVEDVLRGVPGVADVAVAGKPHEVLGEVPVAFLVPAEGGLDTEALFAACRERLSYFKVPEELYEVAEIPRTRSGKITRHLLLEQPARLRAAGSGYYESLFRTDWLPLSSVPAPTSPAGPRRWALVGDDTTELTDRLRADSFDVTSHPDLGALAAHVATSGQPVPQVVVVAGRPGPDHGRTGLRTVVDTWTADLRGWLADERFHSSRLVVLTRDAAGPGEPGRTPDPTQAAVAGVAHGLQAAAAGRLVLADLPAGDDDPVAPLVRALDTGETRFAVRAGSVLTPSLERVPTAERSGATLDPKRTVVVAGADTALGAAVARHLVSGHGVRHLLLLSDQGRKDPAVAALADELPASVTVVACDLTDRPALAKLLGRPRRPLGAVFYAPDLDDRPALDRVGAAATHLYDLTRDAGLTTFVLFGSTAGTLADAPDVEGTTVTEILDGIARTGRHQGVPALSLAVGPWSPDGTTDPDPARPGRPGVGLLARRDLLALLDAALMTDEAVLTAVRIDITALRGGPVPSLLSRLIDTPAGPGGTDRDRTRALRARLAPLPSADRLSALVDLVVSAASRAGGVPAGRSLPVDRAFKDLGFTSAQSVLLRNLLVEATGHPLPATVAFDYPNPRALAGFLRSELLGEDSGTEEVTAETRTDDDPIVIVGMACRLPGGIASPEDLWEFVVAERDGVGPFPTDRGWDIDGIYDPDPDRTGTTYVRDGGFLADATDFDAGFFRISPREALAMDPQQRVFLEASWEVFERAGIDVTTLKGSRTGVFAGVMNQEYATALAGSAEETEGHRSTGSAASVVSGRVSYTFGFEGPAVTVDTACSSSLVALHLAAQSLRSGECDLAVAGGVAVMVRPSTFVEFSRQRGLARDGRCKAFAAGADGTGWSEGVAVVLLERLSVARARGRRVLAVVRSSAVNQDGASNGLTAPSGRAQRRVIGQALVNGGLSAVDVDVVEAHGTGTVLGDPIEAQALISVYGQGRGEPLWLGSLKSNIGHTQAAAGVAGVVKMVLALGAGVLPATLHVDAPSPHVDWSAGDVRLLTESRPWPVVGRPRRAGVSAFGVSGTNAHVILEQAPQDDGGLVDGGPVGGAVRLVAGPVDDQETGGVSAWVLSARSSEALVALAGRLGEYVGRYPGAGAADVAVRLGGRAVLEHRAVVVGGSREVLLAGLGALVEGRPDPAVVTGSGGPAGRTVFVFPGQGTQWAGMGAGLVASSSVFAETVAECEAALSGLVDWSLSGVIGGVAGAPSLDRVDVVQPVSFVMMVGLARLWASHGVVPDAVLGHSQGEIAAAVVAGGLSLADGVRVVVLRSRLIAARLAGRGAMVSVALSQERVAADLVEFDGVEIATVNGPASVVVAGDPAAVDRYVAHCERVGVRARRIAVDYASHSRFVAEIEAELVEVLAGIVPVTPTVPMFSTTEGRWVDGPVLDGGYWYRNLRQRVGFHPAVRSLLDEQFRVFVEVSTHPVLAMAIGDTIDEAGVEAVVVPTLRRDQDERVTFRTALATLATQTDVRVDWRHPVPTHVHEVPLPTYPFQHQRFWPAPATVAAPSAGTMDPAEIRFWEAVEQENLSALTETLTVTDSDTDAVAALASALPTLAHWRRQHHRRSTLDAWRYRVIWRRLGAIGTGRLTGSWLTVVPEHLRDDDRVTAILSALRTAGAHCVTLELGPSDTDRPTLVQRLHAARSADAGYDGVLSLLALDQRPQPALPELPVGLALLASLVPALAEAQFTAPVWAVTVGATTVDDDPDTEVDPVAALTWGFGLVAALEHPRLWGGLVDLPPNADAPVLRQLPLVLQGQGDEDQVALRTAGLFGRRLVRAPLPTAAPVRPWSPRGTVLVTGGTGGVGAQVARWLAGAGAEHLLLLSRRGADGPGTTDLVAELSGTGTTVTVAACDVADRDALAAVLAAVPAEHPLTAVVHAAGLGQNSPIAETELSEYHSVIAGKVAGARHLDELLGDHPLDAFVLISSNAGVWGGGGQGAYAAANAHLDALALRRRRAGRVATAIAWGSWAGAGLGAVDGAAERLSRLGVFPMDPELAVSALVAAVEHDETVVSVADLDWGRFAPGFTSARPSALLGELPEVQAALRTPEAVGQQGAASALAQRLVELPEADRAPAVLAAVQAQAAVVLGHRDPAVVQPGTAFTEQGFDSMTAVQLRNALARELGVRLPTTVLFDHPNPRSLATFLLGELLGEQEAAGEPTAATVVSDDDPIAIVGMACRLPGGIASPEDLWQLLMAGDEALSDFPTDRGWDIDGIYDPEPGVPGKTYTRRGGFLADATDFDPGFFRISPREALAMDPQQRVFLEASWEVFERAGIDVTTLKGSRTGVFAGAFHTGYTIGADLIGEGVDGYSSHGNLPSVLSGRVSYTFGFEGPAVTVDTACSSSLVALHLAAQSLRSGECDLAVAGGVAVMVRPSTFVEFSRQRGLARDGRCKAFAAGADGTGWSEGVAVVLLERLSVARARGRRVLAVVRSSAVNQDGASNGLTAPSGRAQRRVIGQALVNGGLSAVDVDVVEAHGTGTVLGDPIEAQALISVYGQGRGEPLWLGSLKSNIGHTQTAAGLAGVVKMVSALRAGVLPATLHVDAPTPHVDWSAGDVRLLTESRPWPAVDRPRRAGVSAFGVSGTNAHVILEQAPDEAEPAVGDVPDDATGGVSAWVLSAQTPAALAAQARRLSEHVERYPEVDPADVAVRLSARAVLAHRAVVVGDGLEGLSTGLGALVEGRPDPAVVTGSGGPVGKSVFVFPGQGTQWAGMGAGLVASSSVFAETVAECEAAFAGLVDWSLSEVIRQVPGAPSLDRVDVVQPVSFVMMVGLARLWASHGVVPDAVLGHSQGEIAAAVVAGALSLVDGARVVVLRSRLIAARLAGRGVMVSVALPEQQVAAELVGFDGVEIATVNGPASVVVAGDPAAVDRYVAHCERAGVRARRIPVDYASHSRFVAEIETELVDLLAGVEAVTPAVPMFSTTEGRWIDGPVLDGGYWYRNLRQRVGFHPAVRSLLDEQFRVFVEVSTHPVLAMAIGDTIDEAGVEAVVVPTLRRDQDERVTFRTALATLATQTDVPVDWQHPTPGSTHQVPLPTYPFQHQRFWLKTATATTDLGAVGLGETGHPLLGAAMSLPDSGSLVFTNRISTTNQPWVADHVLAGTTLLPGTALLELAVRAGEEVGLTTVAELVIEAPLVLPTPKGVDLRVTVGEAEPTGLRSVAVHSRPVGAATDAPWRRHVSGQLGDGSARRSDVDLGTWPPPGADVVPVGEFYDHQSAAGFEFGPLFRGLRAAWTRDGEVFAEVQLPGDADPDAFLLHPALLDAALHASSFLPGRGAEDAPALLPFAWTDVVLHATGATALRVHVRASGVDEVALELADGTGAPVASVGALTVRPADPRQLTAAADRADDLYQMVWKPVPLGAPGEAGQVLDLSTAVDGLPPERARKLVGLALAGIQRHLAEGAPEQPLVVLTRHARRDPAMAAVWGLTRSAQTEHPGRFVLVDLDDREDPARLLPAAVATGEPQLAITDGEVTVPRLIRYDPADGPEGPPHLEGTVLITGGTGTLGGLIARRLVARHGVRHLVLASRRGPDAPNVAELHAELTALGAMVTVTSCDTSDRRAIAEMLARIPVEHPLTAVLHTAAVLDDGVITALDPDRVDTVFGPKVDGAWHLHELTAELDLSAFVLFSSASGTVGNAGQGNYAAGNGFLDGLAAYRRALGMPGLSLVWGLWEEASEMTGALLDGSRGHLKKDVAALSNEEALLLFDRAMAGVGQPDTPAVLAPVRFDLGALRQSAEPPAVLRDLVPRSRPAARRDSVATDALADQLQRMTPAEQLRRLVDLVRAHAAATLGHPDPGALRDGQAFRDLGFDSLAAVDLRNRLGASTGLRLPATLVFDHPNPAALAEYLRCQLVADQPSGTQRALAELERLDLSLRSVALDPDDQVQVEARLRDLASRWRLLVKGTTDDGDLDSATDDEIFELAESELNLS</sequence>
<dbReference type="SUPFAM" id="SSF51735">
    <property type="entry name" value="NAD(P)-binding Rossmann-fold domains"/>
    <property type="match status" value="6"/>
</dbReference>
<dbReference type="InterPro" id="IPR049551">
    <property type="entry name" value="PKS_DH_C"/>
</dbReference>
<dbReference type="Pfam" id="PF14765">
    <property type="entry name" value="PS-DH"/>
    <property type="match status" value="1"/>
</dbReference>
<evidence type="ECO:0000259" key="9">
    <source>
        <dbReference type="PROSITE" id="PS52004"/>
    </source>
</evidence>
<dbReference type="EMBL" id="CP118615">
    <property type="protein sequence ID" value="WDZ86547.1"/>
    <property type="molecule type" value="Genomic_DNA"/>
</dbReference>
<dbReference type="Gene3D" id="3.40.366.10">
    <property type="entry name" value="Malonyl-Coenzyme A Acyl Carrier Protein, domain 2"/>
    <property type="match status" value="2"/>
</dbReference>
<dbReference type="InterPro" id="IPR042104">
    <property type="entry name" value="PKS_dehydratase_sf"/>
</dbReference>
<dbReference type="InterPro" id="IPR025110">
    <property type="entry name" value="AMP-bd_C"/>
</dbReference>
<feature type="domain" description="Ketosynthase family 3 (KS3)" evidence="9">
    <location>
        <begin position="1075"/>
        <end position="1499"/>
    </location>
</feature>
<keyword evidence="3" id="KW-0808">Transferase</keyword>
<dbReference type="PROSITE" id="PS52019">
    <property type="entry name" value="PKS_MFAS_DH"/>
    <property type="match status" value="1"/>
</dbReference>
<dbReference type="Gene3D" id="3.10.129.110">
    <property type="entry name" value="Polyketide synthase dehydratase"/>
    <property type="match status" value="1"/>
</dbReference>
<dbReference type="Pfam" id="PF21089">
    <property type="entry name" value="PKS_DH_N"/>
    <property type="match status" value="1"/>
</dbReference>
<dbReference type="CDD" id="cd00833">
    <property type="entry name" value="PKS"/>
    <property type="match status" value="2"/>
</dbReference>
<dbReference type="Pfam" id="PF13193">
    <property type="entry name" value="AMP-binding_C"/>
    <property type="match status" value="1"/>
</dbReference>
<feature type="domain" description="Carrier" evidence="8">
    <location>
        <begin position="979"/>
        <end position="1057"/>
    </location>
</feature>
<keyword evidence="5" id="KW-0012">Acyltransferase</keyword>
<dbReference type="Gene3D" id="3.40.47.10">
    <property type="match status" value="2"/>
</dbReference>
<feature type="domain" description="Carrier" evidence="8">
    <location>
        <begin position="4243"/>
        <end position="4318"/>
    </location>
</feature>
<dbReference type="Pfam" id="PF00109">
    <property type="entry name" value="ketoacyl-synt"/>
    <property type="match status" value="2"/>
</dbReference>
<dbReference type="SMART" id="SM00827">
    <property type="entry name" value="PKS_AT"/>
    <property type="match status" value="2"/>
</dbReference>
<evidence type="ECO:0000256" key="7">
    <source>
        <dbReference type="SAM" id="MobiDB-lite"/>
    </source>
</evidence>
<evidence type="ECO:0000256" key="3">
    <source>
        <dbReference type="ARBA" id="ARBA00022679"/>
    </source>
</evidence>
<dbReference type="InterPro" id="IPR050091">
    <property type="entry name" value="PKS_NRPS_Biosynth_Enz"/>
</dbReference>
<dbReference type="Pfam" id="PF00501">
    <property type="entry name" value="AMP-binding"/>
    <property type="match status" value="1"/>
</dbReference>
<dbReference type="Gene3D" id="6.10.140.1830">
    <property type="match status" value="1"/>
</dbReference>
<dbReference type="InterPro" id="IPR000873">
    <property type="entry name" value="AMP-dep_synth/lig_dom"/>
</dbReference>
<keyword evidence="2" id="KW-0597">Phosphoprotein</keyword>
<dbReference type="SMART" id="SM00823">
    <property type="entry name" value="PKS_PP"/>
    <property type="match status" value="3"/>
</dbReference>
<dbReference type="SUPFAM" id="SSF52151">
    <property type="entry name" value="FabD/lysophospholipase-like"/>
    <property type="match status" value="2"/>
</dbReference>
<dbReference type="Pfam" id="PF00698">
    <property type="entry name" value="Acyl_transf_1"/>
    <property type="match status" value="2"/>
</dbReference>
<dbReference type="InterPro" id="IPR014043">
    <property type="entry name" value="Acyl_transferase_dom"/>
</dbReference>
<dbReference type="InterPro" id="IPR013968">
    <property type="entry name" value="PKS_KR"/>
</dbReference>
<dbReference type="CDD" id="cd08956">
    <property type="entry name" value="KR_3_FAS_SDR_x"/>
    <property type="match status" value="2"/>
</dbReference>
<dbReference type="SMART" id="SM00825">
    <property type="entry name" value="PKS_KS"/>
    <property type="match status" value="2"/>
</dbReference>
<dbReference type="RefSeq" id="WP_275033382.1">
    <property type="nucleotide sequence ID" value="NZ_CP118615.1"/>
</dbReference>
<dbReference type="SUPFAM" id="SSF47336">
    <property type="entry name" value="ACP-like"/>
    <property type="match status" value="3"/>
</dbReference>
<evidence type="ECO:0000313" key="11">
    <source>
        <dbReference type="EMBL" id="WDZ86547.1"/>
    </source>
</evidence>
<dbReference type="InterPro" id="IPR036736">
    <property type="entry name" value="ACP-like_sf"/>
</dbReference>
<dbReference type="InterPro" id="IPR016039">
    <property type="entry name" value="Thiolase-like"/>
</dbReference>
<feature type="domain" description="Carrier" evidence="8">
    <location>
        <begin position="2541"/>
        <end position="2616"/>
    </location>
</feature>
<dbReference type="SUPFAM" id="SSF55048">
    <property type="entry name" value="Probable ACP-binding domain of malonyl-CoA ACP transacylase"/>
    <property type="match status" value="2"/>
</dbReference>
<feature type="active site" description="Proton acceptor; for dehydratase activity" evidence="6">
    <location>
        <position position="3564"/>
    </location>
</feature>
<dbReference type="PROSITE" id="PS00012">
    <property type="entry name" value="PHOSPHOPANTETHEINE"/>
    <property type="match status" value="1"/>
</dbReference>
<feature type="region of interest" description="Disordered" evidence="7">
    <location>
        <begin position="882"/>
        <end position="904"/>
    </location>
</feature>
<keyword evidence="4" id="KW-0677">Repeat</keyword>
<keyword evidence="1" id="KW-0596">Phosphopantetheine</keyword>
<dbReference type="Pfam" id="PF22953">
    <property type="entry name" value="SpnB_Rossmann"/>
    <property type="match status" value="1"/>
</dbReference>
<dbReference type="Gene3D" id="3.30.300.30">
    <property type="match status" value="1"/>
</dbReference>
<dbReference type="Proteomes" id="UP001219605">
    <property type="component" value="Chromosome"/>
</dbReference>
<dbReference type="InterPro" id="IPR006162">
    <property type="entry name" value="Ppantetheine_attach_site"/>
</dbReference>
<evidence type="ECO:0000256" key="6">
    <source>
        <dbReference type="PROSITE-ProRule" id="PRU01363"/>
    </source>
</evidence>
<dbReference type="InterPro" id="IPR049552">
    <property type="entry name" value="PKS_DH_N"/>
</dbReference>
<evidence type="ECO:0000256" key="5">
    <source>
        <dbReference type="ARBA" id="ARBA00023315"/>
    </source>
</evidence>
<dbReference type="PROSITE" id="PS52004">
    <property type="entry name" value="KS3_2"/>
    <property type="match status" value="2"/>
</dbReference>